<feature type="compositionally biased region" description="Basic residues" evidence="1">
    <location>
        <begin position="51"/>
        <end position="72"/>
    </location>
</feature>
<dbReference type="Proteomes" id="UP000237271">
    <property type="component" value="Unassembled WGS sequence"/>
</dbReference>
<dbReference type="AlphaFoldDB" id="A0A2P4WYI3"/>
<keyword evidence="3" id="KW-1185">Reference proteome</keyword>
<organism evidence="2 3">
    <name type="scientific">Phytophthora palmivora</name>
    <dbReference type="NCBI Taxonomy" id="4796"/>
    <lineage>
        <taxon>Eukaryota</taxon>
        <taxon>Sar</taxon>
        <taxon>Stramenopiles</taxon>
        <taxon>Oomycota</taxon>
        <taxon>Peronosporomycetes</taxon>
        <taxon>Peronosporales</taxon>
        <taxon>Peronosporaceae</taxon>
        <taxon>Phytophthora</taxon>
    </lineage>
</organism>
<evidence type="ECO:0000313" key="3">
    <source>
        <dbReference type="Proteomes" id="UP000237271"/>
    </source>
</evidence>
<comment type="caution">
    <text evidence="2">The sequence shown here is derived from an EMBL/GenBank/DDBJ whole genome shotgun (WGS) entry which is preliminary data.</text>
</comment>
<sequence>MQGKEGLAWREAFDELLVFNQDFDTAMQILMFQDEKVARLSLEDPMQMRSQRARRTKTRRNNLRSPSRKRRRVESSQAAGPEPPSPPLNSNTQSSEIWSQWPSGPLEEEESQVYT</sequence>
<dbReference type="OrthoDB" id="126427at2759"/>
<protein>
    <submittedName>
        <fullName evidence="2">Peptidase M23</fullName>
    </submittedName>
</protein>
<reference evidence="2 3" key="1">
    <citation type="journal article" date="2017" name="Genome Biol. Evol.">
        <title>Phytophthora megakarya and P. palmivora, closely related causal agents of cacao black pod rot, underwent increases in genome sizes and gene numbers by different mechanisms.</title>
        <authorList>
            <person name="Ali S.S."/>
            <person name="Shao J."/>
            <person name="Lary D.J."/>
            <person name="Kronmiller B."/>
            <person name="Shen D."/>
            <person name="Strem M.D."/>
            <person name="Amoako-Attah I."/>
            <person name="Akrofi A.Y."/>
            <person name="Begoude B.A."/>
            <person name="Ten Hoopen G.M."/>
            <person name="Coulibaly K."/>
            <person name="Kebe B.I."/>
            <person name="Melnick R.L."/>
            <person name="Guiltinan M.J."/>
            <person name="Tyler B.M."/>
            <person name="Meinhardt L.W."/>
            <person name="Bailey B.A."/>
        </authorList>
    </citation>
    <scope>NUCLEOTIDE SEQUENCE [LARGE SCALE GENOMIC DNA]</scope>
    <source>
        <strain evidence="3">sbr112.9</strain>
    </source>
</reference>
<accession>A0A2P4WYI3</accession>
<name>A0A2P4WYI3_9STRA</name>
<evidence type="ECO:0000256" key="1">
    <source>
        <dbReference type="SAM" id="MobiDB-lite"/>
    </source>
</evidence>
<feature type="region of interest" description="Disordered" evidence="1">
    <location>
        <begin position="43"/>
        <end position="115"/>
    </location>
</feature>
<evidence type="ECO:0000313" key="2">
    <source>
        <dbReference type="EMBL" id="POM58361.1"/>
    </source>
</evidence>
<proteinExistence type="predicted"/>
<feature type="compositionally biased region" description="Acidic residues" evidence="1">
    <location>
        <begin position="106"/>
        <end position="115"/>
    </location>
</feature>
<dbReference type="EMBL" id="NCKW01020264">
    <property type="protein sequence ID" value="POM58361.1"/>
    <property type="molecule type" value="Genomic_DNA"/>
</dbReference>
<gene>
    <name evidence="2" type="ORF">PHPALM_36991</name>
</gene>
<feature type="compositionally biased region" description="Polar residues" evidence="1">
    <location>
        <begin position="88"/>
        <end position="102"/>
    </location>
</feature>